<comment type="function">
    <text evidence="7">Part of an energy-coupled inorganic carbon pump.</text>
</comment>
<evidence type="ECO:0000256" key="4">
    <source>
        <dbReference type="ARBA" id="ARBA00022692"/>
    </source>
</evidence>
<evidence type="ECO:0000313" key="11">
    <source>
        <dbReference type="EMBL" id="MCV9386622.1"/>
    </source>
</evidence>
<evidence type="ECO:0000259" key="9">
    <source>
        <dbReference type="Pfam" id="PF00361"/>
    </source>
</evidence>
<dbReference type="PANTHER" id="PTHR42829:SF1">
    <property type="entry name" value="INORGANIC CARBON TRANSPORTER SUBUNIT DABB-RELATED"/>
    <property type="match status" value="1"/>
</dbReference>
<protein>
    <recommendedName>
        <fullName evidence="7">Probable inorganic carbon transporter subunit DabB</fullName>
    </recommendedName>
</protein>
<comment type="similarity">
    <text evidence="7">Belongs to the inorganic carbon transporter (TC 9.A.2) DabB family.</text>
</comment>
<feature type="transmembrane region" description="Helical" evidence="7">
    <location>
        <begin position="6"/>
        <end position="23"/>
    </location>
</feature>
<keyword evidence="5 7" id="KW-1133">Transmembrane helix</keyword>
<dbReference type="Proteomes" id="UP001300692">
    <property type="component" value="Unassembled WGS sequence"/>
</dbReference>
<sequence length="515" mass="56359">MSQNLLFLIASLPLIMVVLAVSSRKARMAIKSGKMVLGLTTAAALSVLIYLIVNAQTDRLTIGWELVSFRFDTLSVSMLLMVSIIGLVVSRFSQNYLEGDPRQLVFVQKLLLTIALVQLLVVSGSVVNLFVCWVATSVSLQYLILHFKERKETQRAVKKKFVVARLSDLSLAVGFSLLYIEFGTVQLEGIFQDLKELSAISANLELAGVFIVMAAMIKSVQIPFHSWILDVMEAPTPVSALLHAGLLNAGPFLIIRFAYLMEAVTVGPVILLALGGITALYGTIVFPSQPAVKTSLAYSSIGHMGFSLMMCGMGLYSASLLHLIAHSFYKAHSFLSSGSAIDYHRLKQLKGNHQLQPTALNILVGFLMTCAMYLVIAELWGGVQFQHFQKVVLGAIIITGVSSYLAKTTSLDNGLTTLLKSVALSAGVLLSFFTFEHGVEVAIASQIPETYAPGVLMKSISISILILYVATVFVPMLIDGKQEIKFKWETHRRNGFYLHVLLDRAFSTVNQKLSK</sequence>
<feature type="transmembrane region" description="Helical" evidence="7">
    <location>
        <begin position="265"/>
        <end position="284"/>
    </location>
</feature>
<feature type="transmembrane region" description="Helical" evidence="7">
    <location>
        <begin position="296"/>
        <end position="316"/>
    </location>
</feature>
<feature type="transmembrane region" description="Helical" evidence="7">
    <location>
        <begin position="238"/>
        <end position="259"/>
    </location>
</feature>
<dbReference type="HAMAP" id="MF_00862">
    <property type="entry name" value="DabB"/>
    <property type="match status" value="1"/>
</dbReference>
<dbReference type="InterPro" id="IPR001750">
    <property type="entry name" value="ND/Mrp_TM"/>
</dbReference>
<dbReference type="EMBL" id="JAOYOD010000001">
    <property type="protein sequence ID" value="MCV9386622.1"/>
    <property type="molecule type" value="Genomic_DNA"/>
</dbReference>
<feature type="domain" description="NADH:quinone oxidoreductase/Mrp antiporter transmembrane" evidence="9">
    <location>
        <begin position="123"/>
        <end position="368"/>
    </location>
</feature>
<evidence type="ECO:0000256" key="6">
    <source>
        <dbReference type="ARBA" id="ARBA00023136"/>
    </source>
</evidence>
<feature type="domain" description="NADH-Ubiquinone oxidoreductase (complex I) chain 5 N-terminal" evidence="10">
    <location>
        <begin position="67"/>
        <end position="106"/>
    </location>
</feature>
<evidence type="ECO:0000256" key="8">
    <source>
        <dbReference type="RuleBase" id="RU000320"/>
    </source>
</evidence>
<dbReference type="PRINTS" id="PR01434">
    <property type="entry name" value="NADHDHGNASE5"/>
</dbReference>
<evidence type="ECO:0000256" key="5">
    <source>
        <dbReference type="ARBA" id="ARBA00022989"/>
    </source>
</evidence>
<comment type="caution">
    <text evidence="11">The sequence shown here is derived from an EMBL/GenBank/DDBJ whole genome shotgun (WGS) entry which is preliminary data.</text>
</comment>
<dbReference type="InterPro" id="IPR003945">
    <property type="entry name" value="NU5C-like"/>
</dbReference>
<feature type="transmembrane region" description="Helical" evidence="7">
    <location>
        <begin position="455"/>
        <end position="478"/>
    </location>
</feature>
<feature type="transmembrane region" description="Helical" evidence="7">
    <location>
        <begin position="418"/>
        <end position="435"/>
    </location>
</feature>
<evidence type="ECO:0000259" key="10">
    <source>
        <dbReference type="Pfam" id="PF00662"/>
    </source>
</evidence>
<reference evidence="11 12" key="1">
    <citation type="submission" date="2022-10" db="EMBL/GenBank/DDBJ databases">
        <title>Comparative genomics and taxonomic characterization of three novel marine species of genus Reichenbachiella exhibiting antioxidant and polysaccharide degradation activities.</title>
        <authorList>
            <person name="Muhammad N."/>
            <person name="Lee Y.-J."/>
            <person name="Ko J."/>
            <person name="Kim S.-G."/>
        </authorList>
    </citation>
    <scope>NUCLEOTIDE SEQUENCE [LARGE SCALE GENOMIC DNA]</scope>
    <source>
        <strain evidence="11 12">ABR2-5</strain>
    </source>
</reference>
<dbReference type="RefSeq" id="WP_264137434.1">
    <property type="nucleotide sequence ID" value="NZ_JAOYOD010000001.1"/>
</dbReference>
<keyword evidence="4 7" id="KW-0812">Transmembrane</keyword>
<evidence type="ECO:0000256" key="3">
    <source>
        <dbReference type="ARBA" id="ARBA00022475"/>
    </source>
</evidence>
<feature type="transmembrane region" description="Helical" evidence="7">
    <location>
        <begin position="73"/>
        <end position="92"/>
    </location>
</feature>
<comment type="subunit">
    <text evidence="7">Forms a complex with DabA.</text>
</comment>
<dbReference type="PANTHER" id="PTHR42829">
    <property type="entry name" value="NADH-UBIQUINONE OXIDOREDUCTASE CHAIN 5"/>
    <property type="match status" value="1"/>
</dbReference>
<dbReference type="InterPro" id="IPR046396">
    <property type="entry name" value="Transporter_DabB"/>
</dbReference>
<evidence type="ECO:0000313" key="12">
    <source>
        <dbReference type="Proteomes" id="UP001300692"/>
    </source>
</evidence>
<feature type="transmembrane region" description="Helical" evidence="7">
    <location>
        <begin position="197"/>
        <end position="217"/>
    </location>
</feature>
<keyword evidence="3 7" id="KW-1003">Cell membrane</keyword>
<feature type="transmembrane region" description="Helical" evidence="7">
    <location>
        <begin position="166"/>
        <end position="185"/>
    </location>
</feature>
<dbReference type="Pfam" id="PF00662">
    <property type="entry name" value="Proton_antipo_N"/>
    <property type="match status" value="1"/>
</dbReference>
<evidence type="ECO:0000256" key="7">
    <source>
        <dbReference type="HAMAP-Rule" id="MF_00862"/>
    </source>
</evidence>
<feature type="transmembrane region" description="Helical" evidence="7">
    <location>
        <begin position="388"/>
        <end position="406"/>
    </location>
</feature>
<accession>A0ABT3CSG4</accession>
<gene>
    <name evidence="7" type="primary">dabB</name>
    <name evidence="11" type="ORF">N7U62_08110</name>
</gene>
<organism evidence="11 12">
    <name type="scientific">Reichenbachiella ulvae</name>
    <dbReference type="NCBI Taxonomy" id="2980104"/>
    <lineage>
        <taxon>Bacteria</taxon>
        <taxon>Pseudomonadati</taxon>
        <taxon>Bacteroidota</taxon>
        <taxon>Cytophagia</taxon>
        <taxon>Cytophagales</taxon>
        <taxon>Reichenbachiellaceae</taxon>
        <taxon>Reichenbachiella</taxon>
    </lineage>
</organism>
<evidence type="ECO:0000256" key="2">
    <source>
        <dbReference type="ARBA" id="ARBA00022448"/>
    </source>
</evidence>
<evidence type="ECO:0000256" key="1">
    <source>
        <dbReference type="ARBA" id="ARBA00004127"/>
    </source>
</evidence>
<keyword evidence="2 7" id="KW-0813">Transport</keyword>
<proteinExistence type="inferred from homology"/>
<dbReference type="Pfam" id="PF00361">
    <property type="entry name" value="Proton_antipo_M"/>
    <property type="match status" value="1"/>
</dbReference>
<comment type="subcellular location">
    <subcellularLocation>
        <location evidence="7">Cell membrane</location>
        <topology evidence="7">Multi-pass membrane protein</topology>
    </subcellularLocation>
    <subcellularLocation>
        <location evidence="1">Endomembrane system</location>
        <topology evidence="1">Multi-pass membrane protein</topology>
    </subcellularLocation>
    <subcellularLocation>
        <location evidence="8">Membrane</location>
        <topology evidence="8">Multi-pass membrane protein</topology>
    </subcellularLocation>
</comment>
<keyword evidence="12" id="KW-1185">Reference proteome</keyword>
<feature type="transmembrane region" description="Helical" evidence="7">
    <location>
        <begin position="35"/>
        <end position="53"/>
    </location>
</feature>
<name>A0ABT3CSG4_9BACT</name>
<feature type="transmembrane region" description="Helical" evidence="7">
    <location>
        <begin position="104"/>
        <end position="121"/>
    </location>
</feature>
<keyword evidence="6 7" id="KW-0472">Membrane</keyword>
<dbReference type="InterPro" id="IPR001516">
    <property type="entry name" value="Proton_antipo_N"/>
</dbReference>
<feature type="transmembrane region" description="Helical" evidence="7">
    <location>
        <begin position="358"/>
        <end position="376"/>
    </location>
</feature>